<evidence type="ECO:0000259" key="15">
    <source>
        <dbReference type="PROSITE" id="PS50016"/>
    </source>
</evidence>
<keyword evidence="10 13" id="KW-0539">Nucleus</keyword>
<comment type="catalytic activity">
    <reaction evidence="1">
        <text>S-ubiquitinyl-[E2 ubiquitin-conjugating enzyme]-L-cysteine + [acceptor protein]-L-lysine = [E2 ubiquitin-conjugating enzyme]-L-cysteine + N(6)-ubiquitinyl-[acceptor protein]-L-lysine.</text>
        <dbReference type="EC" id="2.3.2.27"/>
    </reaction>
</comment>
<dbReference type="InterPro" id="IPR003105">
    <property type="entry name" value="SRA_YDG"/>
</dbReference>
<evidence type="ECO:0000256" key="14">
    <source>
        <dbReference type="SAM" id="MobiDB-lite"/>
    </source>
</evidence>
<dbReference type="SUPFAM" id="SSF54236">
    <property type="entry name" value="Ubiquitin-like"/>
    <property type="match status" value="1"/>
</dbReference>
<feature type="compositionally biased region" description="Basic and acidic residues" evidence="14">
    <location>
        <begin position="76"/>
        <end position="86"/>
    </location>
</feature>
<evidence type="ECO:0000256" key="5">
    <source>
        <dbReference type="ARBA" id="ARBA00022723"/>
    </source>
</evidence>
<evidence type="ECO:0000256" key="7">
    <source>
        <dbReference type="ARBA" id="ARBA00022786"/>
    </source>
</evidence>
<name>A0A8S1BAK8_ARCPL</name>
<dbReference type="Proteomes" id="UP000494106">
    <property type="component" value="Unassembled WGS sequence"/>
</dbReference>
<dbReference type="InterPro" id="IPR001841">
    <property type="entry name" value="Znf_RING"/>
</dbReference>
<feature type="compositionally biased region" description="Basic residues" evidence="14">
    <location>
        <begin position="667"/>
        <end position="680"/>
    </location>
</feature>
<comment type="caution">
    <text evidence="19">The sequence shown here is derived from an EMBL/GenBank/DDBJ whole genome shotgun (WGS) entry which is preliminary data.</text>
</comment>
<dbReference type="InterPro" id="IPR045134">
    <property type="entry name" value="UHRF1/2-like"/>
</dbReference>
<keyword evidence="7" id="KW-0833">Ubl conjugation pathway</keyword>
<dbReference type="PROSITE" id="PS50089">
    <property type="entry name" value="ZF_RING_2"/>
    <property type="match status" value="1"/>
</dbReference>
<dbReference type="InterPro" id="IPR019956">
    <property type="entry name" value="Ubiquitin_dom"/>
</dbReference>
<dbReference type="Gene3D" id="2.30.280.10">
    <property type="entry name" value="SRA-YDG"/>
    <property type="match status" value="1"/>
</dbReference>
<comment type="subcellular location">
    <subcellularLocation>
        <location evidence="13">Nucleus</location>
    </subcellularLocation>
</comment>
<dbReference type="SMART" id="SM00184">
    <property type="entry name" value="RING"/>
    <property type="match status" value="2"/>
</dbReference>
<dbReference type="Gene3D" id="3.30.40.10">
    <property type="entry name" value="Zinc/RING finger domain, C3HC4 (zinc finger)"/>
    <property type="match status" value="1"/>
</dbReference>
<evidence type="ECO:0000256" key="3">
    <source>
        <dbReference type="ARBA" id="ARBA00012483"/>
    </source>
</evidence>
<feature type="domain" description="RING-type" evidence="17">
    <location>
        <begin position="792"/>
        <end position="831"/>
    </location>
</feature>
<dbReference type="GO" id="GO:0005634">
    <property type="term" value="C:nucleus"/>
    <property type="evidence" value="ECO:0007669"/>
    <property type="project" value="UniProtKB-SubCell"/>
</dbReference>
<dbReference type="SMART" id="SM00213">
    <property type="entry name" value="UBQ"/>
    <property type="match status" value="1"/>
</dbReference>
<keyword evidence="8" id="KW-0862">Zinc</keyword>
<proteinExistence type="predicted"/>
<organism evidence="19 20">
    <name type="scientific">Arctia plantaginis</name>
    <name type="common">Wood tiger moth</name>
    <name type="synonym">Phalaena plantaginis</name>
    <dbReference type="NCBI Taxonomy" id="874455"/>
    <lineage>
        <taxon>Eukaryota</taxon>
        <taxon>Metazoa</taxon>
        <taxon>Ecdysozoa</taxon>
        <taxon>Arthropoda</taxon>
        <taxon>Hexapoda</taxon>
        <taxon>Insecta</taxon>
        <taxon>Pterygota</taxon>
        <taxon>Neoptera</taxon>
        <taxon>Endopterygota</taxon>
        <taxon>Lepidoptera</taxon>
        <taxon>Glossata</taxon>
        <taxon>Ditrysia</taxon>
        <taxon>Noctuoidea</taxon>
        <taxon>Erebidae</taxon>
        <taxon>Arctiinae</taxon>
        <taxon>Arctia</taxon>
    </lineage>
</organism>
<dbReference type="InterPro" id="IPR013083">
    <property type="entry name" value="Znf_RING/FYVE/PHD"/>
</dbReference>
<evidence type="ECO:0000313" key="20">
    <source>
        <dbReference type="Proteomes" id="UP000494106"/>
    </source>
</evidence>
<gene>
    <name evidence="19" type="ORF">APLA_LOCUS16715</name>
</gene>
<dbReference type="OrthoDB" id="2270193at2759"/>
<keyword evidence="20" id="KW-1185">Reference proteome</keyword>
<dbReference type="GO" id="GO:0016567">
    <property type="term" value="P:protein ubiquitination"/>
    <property type="evidence" value="ECO:0007669"/>
    <property type="project" value="TreeGrafter"/>
</dbReference>
<evidence type="ECO:0000256" key="9">
    <source>
        <dbReference type="ARBA" id="ARBA00023125"/>
    </source>
</evidence>
<dbReference type="EC" id="2.3.2.27" evidence="3"/>
<dbReference type="InterPro" id="IPR017907">
    <property type="entry name" value="Znf_RING_CS"/>
</dbReference>
<dbReference type="PANTHER" id="PTHR14140:SF45">
    <property type="entry name" value="RING-TYPE E3 UBIQUITIN TRANSFERASE"/>
    <property type="match status" value="1"/>
</dbReference>
<dbReference type="InterPro" id="IPR029071">
    <property type="entry name" value="Ubiquitin-like_domsf"/>
</dbReference>
<dbReference type="InterPro" id="IPR000626">
    <property type="entry name" value="Ubiquitin-like_dom"/>
</dbReference>
<dbReference type="Pfam" id="PF00628">
    <property type="entry name" value="PHD"/>
    <property type="match status" value="1"/>
</dbReference>
<evidence type="ECO:0000256" key="8">
    <source>
        <dbReference type="ARBA" id="ARBA00022833"/>
    </source>
</evidence>
<keyword evidence="6 12" id="KW-0863">Zinc-finger</keyword>
<dbReference type="InterPro" id="IPR018957">
    <property type="entry name" value="Znf_C3HC4_RING-type"/>
</dbReference>
<dbReference type="EMBL" id="CADEBC010000602">
    <property type="protein sequence ID" value="CAB3258852.1"/>
    <property type="molecule type" value="Genomic_DNA"/>
</dbReference>
<dbReference type="InterPro" id="IPR015947">
    <property type="entry name" value="PUA-like_sf"/>
</dbReference>
<dbReference type="GO" id="GO:0044027">
    <property type="term" value="P:negative regulation of gene expression via chromosomal CpG island methylation"/>
    <property type="evidence" value="ECO:0007669"/>
    <property type="project" value="TreeGrafter"/>
</dbReference>
<evidence type="ECO:0000256" key="2">
    <source>
        <dbReference type="ARBA" id="ARBA00004906"/>
    </source>
</evidence>
<feature type="compositionally biased region" description="Polar residues" evidence="14">
    <location>
        <begin position="144"/>
        <end position="167"/>
    </location>
</feature>
<dbReference type="InterPro" id="IPR011011">
    <property type="entry name" value="Znf_FYVE_PHD"/>
</dbReference>
<dbReference type="InterPro" id="IPR001965">
    <property type="entry name" value="Znf_PHD"/>
</dbReference>
<keyword evidence="11" id="KW-0131">Cell cycle</keyword>
<dbReference type="PROSITE" id="PS51015">
    <property type="entry name" value="YDG"/>
    <property type="match status" value="1"/>
</dbReference>
<evidence type="ECO:0000256" key="4">
    <source>
        <dbReference type="ARBA" id="ARBA00022679"/>
    </source>
</evidence>
<evidence type="ECO:0000256" key="1">
    <source>
        <dbReference type="ARBA" id="ARBA00000900"/>
    </source>
</evidence>
<dbReference type="PROSITE" id="PS50053">
    <property type="entry name" value="UBIQUITIN_2"/>
    <property type="match status" value="1"/>
</dbReference>
<feature type="domain" description="YDG" evidence="18">
    <location>
        <begin position="463"/>
        <end position="628"/>
    </location>
</feature>
<evidence type="ECO:0000259" key="18">
    <source>
        <dbReference type="PROSITE" id="PS51015"/>
    </source>
</evidence>
<feature type="domain" description="Ubiquitin-like" evidence="16">
    <location>
        <begin position="1"/>
        <end position="73"/>
    </location>
</feature>
<dbReference type="Pfam" id="PF00097">
    <property type="entry name" value="zf-C3HC4"/>
    <property type="match status" value="1"/>
</dbReference>
<dbReference type="GO" id="GO:0061630">
    <property type="term" value="F:ubiquitin protein ligase activity"/>
    <property type="evidence" value="ECO:0007669"/>
    <property type="project" value="UniProtKB-EC"/>
</dbReference>
<keyword evidence="9" id="KW-0238">DNA-binding</keyword>
<dbReference type="Pfam" id="PF00240">
    <property type="entry name" value="ubiquitin"/>
    <property type="match status" value="1"/>
</dbReference>
<dbReference type="CDD" id="cd01797">
    <property type="entry name" value="Ubl_UHRF"/>
    <property type="match status" value="1"/>
</dbReference>
<dbReference type="InterPro" id="IPR036987">
    <property type="entry name" value="SRA-YDG_sf"/>
</dbReference>
<evidence type="ECO:0000256" key="12">
    <source>
        <dbReference type="PROSITE-ProRule" id="PRU00175"/>
    </source>
</evidence>
<feature type="compositionally biased region" description="Basic and acidic residues" evidence="14">
    <location>
        <begin position="733"/>
        <end position="742"/>
    </location>
</feature>
<dbReference type="Pfam" id="PF12148">
    <property type="entry name" value="TTD"/>
    <property type="match status" value="1"/>
</dbReference>
<dbReference type="Gene3D" id="2.30.30.140">
    <property type="match status" value="1"/>
</dbReference>
<dbReference type="GO" id="GO:0003677">
    <property type="term" value="F:DNA binding"/>
    <property type="evidence" value="ECO:0007669"/>
    <property type="project" value="UniProtKB-KW"/>
</dbReference>
<evidence type="ECO:0000259" key="17">
    <source>
        <dbReference type="PROSITE" id="PS50089"/>
    </source>
</evidence>
<dbReference type="PROSITE" id="PS50016">
    <property type="entry name" value="ZF_PHD_2"/>
    <property type="match status" value="1"/>
</dbReference>
<sequence>MHVRVRIFGKPDTIVVVESKLTKIDQFRRIVKDKFGVQPKLQRLFYGGKLLENGYTFHDYNIKLNDVIQLMVRAQPEDSSKEKTISENKGNTADTKGTDYKDAESSLYEVGDLIDMRDREHGAWFEGKITRIVQNPDIPHIPDLNSTSTMDTSVSNLDSSDNNQSFDQENDVENKPPSDATKGDTPPKAKSKGIIRYFSPTTKPVRKKTNNDKKTDEVKQTIDDTLLFKVQLDADEEDSNLYCKLQEIRPRARTEIPVNDLQVGQKVMINHNTDELLEKGDWYDFKISEIKKIRSNYELIGTLYLGPDAVPQNETRARVLDKIFAIEQVVPVAKRTDDDRKMMTTQPDKRSVPLNCLTCRDDEDTPCKDCGCYLCSGKEFPEKIVLCDECNNGYHMICLEPPLTELPEEDWYCPSCKRDPNDVIAPGAAKQTKKSTKTSRDWGRGMACVGKTKTCAMPPNHFGPIPGIEVGMCWRFRIQLSETGVHRPPVSGIHGRDVEGAYSIVLSGGYEDDVDHGNEFTYTGSGGRDLSGNKRTAEQSCDQTLTRENKALARNCAVKQISEEGGDAGDDWRHGKPVRVVRSYKMLKHFPKYAPKEGIRYDGIYKVVKYYPEKGLSGFRVWKYLLRRDDPTPAPWESGSKEYPIIYPDGYLEAEAEKKALKEKNKGKTVSKSKGNKKRALRESNQSTESEGDASPPVKKRKTSVKGGTKKKAPVESPKGKIASIFTKSPVAKKQENGKNTKSEANSVLTTEEREAILADTLNSKLWNECLIVCDTRGKKEFVEYVTQMFLCIICQEVAVSPVTTPCLHNFCMACIKLAFKSTGAHCPCCRHSLAKYEVEPNEELKTALRSIMAGYDAGKK</sequence>
<feature type="region of interest" description="Disordered" evidence="14">
    <location>
        <begin position="136"/>
        <end position="216"/>
    </location>
</feature>
<dbReference type="InterPro" id="IPR019787">
    <property type="entry name" value="Znf_PHD-finger"/>
</dbReference>
<protein>
    <recommendedName>
        <fullName evidence="3">RING-type E3 ubiquitin transferase</fullName>
        <ecNumber evidence="3">2.3.2.27</ecNumber>
    </recommendedName>
</protein>
<dbReference type="SUPFAM" id="SSF57903">
    <property type="entry name" value="FYVE/PHD zinc finger"/>
    <property type="match status" value="1"/>
</dbReference>
<feature type="compositionally biased region" description="Basic residues" evidence="14">
    <location>
        <begin position="698"/>
        <end position="712"/>
    </location>
</feature>
<dbReference type="Gene3D" id="3.10.20.90">
    <property type="entry name" value="Phosphatidylinositol 3-kinase Catalytic Subunit, Chain A, domain 1"/>
    <property type="match status" value="1"/>
</dbReference>
<dbReference type="AlphaFoldDB" id="A0A8S1BAK8"/>
<keyword evidence="4" id="KW-0808">Transferase</keyword>
<accession>A0A8S1BAK8</accession>
<dbReference type="Pfam" id="PF02182">
    <property type="entry name" value="SAD_SRA"/>
    <property type="match status" value="1"/>
</dbReference>
<evidence type="ECO:0000256" key="10">
    <source>
        <dbReference type="ARBA" id="ARBA00023242"/>
    </source>
</evidence>
<dbReference type="InterPro" id="IPR021991">
    <property type="entry name" value="TTD_dom"/>
</dbReference>
<evidence type="ECO:0000256" key="11">
    <source>
        <dbReference type="ARBA" id="ARBA00023306"/>
    </source>
</evidence>
<dbReference type="SMART" id="SM00466">
    <property type="entry name" value="SRA"/>
    <property type="match status" value="1"/>
</dbReference>
<dbReference type="SUPFAM" id="SSF57850">
    <property type="entry name" value="RING/U-box"/>
    <property type="match status" value="1"/>
</dbReference>
<evidence type="ECO:0000259" key="16">
    <source>
        <dbReference type="PROSITE" id="PS50053"/>
    </source>
</evidence>
<dbReference type="PROSITE" id="PS00518">
    <property type="entry name" value="ZF_RING_1"/>
    <property type="match status" value="1"/>
</dbReference>
<dbReference type="SUPFAM" id="SSF88697">
    <property type="entry name" value="PUA domain-like"/>
    <property type="match status" value="1"/>
</dbReference>
<dbReference type="PANTHER" id="PTHR14140">
    <property type="entry name" value="E3 UBIQUITIN-PROTEIN LIGASE UHRF-RELATED"/>
    <property type="match status" value="1"/>
</dbReference>
<dbReference type="PRINTS" id="PR00348">
    <property type="entry name" value="UBIQUITIN"/>
</dbReference>
<evidence type="ECO:0000313" key="19">
    <source>
        <dbReference type="EMBL" id="CAB3258852.1"/>
    </source>
</evidence>
<keyword evidence="5" id="KW-0479">Metal-binding</keyword>
<comment type="pathway">
    <text evidence="2">Protein modification; protein ubiquitination.</text>
</comment>
<dbReference type="Gene3D" id="2.30.30.1150">
    <property type="match status" value="1"/>
</dbReference>
<evidence type="ECO:0000256" key="13">
    <source>
        <dbReference type="PROSITE-ProRule" id="PRU00358"/>
    </source>
</evidence>
<dbReference type="SMART" id="SM00249">
    <property type="entry name" value="PHD"/>
    <property type="match status" value="1"/>
</dbReference>
<reference evidence="19 20" key="1">
    <citation type="submission" date="2020-04" db="EMBL/GenBank/DDBJ databases">
        <authorList>
            <person name="Wallbank WR R."/>
            <person name="Pardo Diaz C."/>
            <person name="Kozak K."/>
            <person name="Martin S."/>
            <person name="Jiggins C."/>
            <person name="Moest M."/>
            <person name="Warren A I."/>
            <person name="Byers J.R.P. K."/>
            <person name="Montejo-Kovacevich G."/>
            <person name="Yen C E."/>
        </authorList>
    </citation>
    <scope>NUCLEOTIDE SEQUENCE [LARGE SCALE GENOMIC DNA]</scope>
</reference>
<feature type="compositionally biased region" description="Basic and acidic residues" evidence="14">
    <location>
        <begin position="172"/>
        <end position="187"/>
    </location>
</feature>
<feature type="region of interest" description="Disordered" evidence="14">
    <location>
        <begin position="662"/>
        <end position="747"/>
    </location>
</feature>
<evidence type="ECO:0000256" key="6">
    <source>
        <dbReference type="ARBA" id="ARBA00022771"/>
    </source>
</evidence>
<dbReference type="GO" id="GO:0008270">
    <property type="term" value="F:zinc ion binding"/>
    <property type="evidence" value="ECO:0007669"/>
    <property type="project" value="UniProtKB-KW"/>
</dbReference>
<feature type="region of interest" description="Disordered" evidence="14">
    <location>
        <begin position="76"/>
        <end position="98"/>
    </location>
</feature>
<dbReference type="CDD" id="cd15525">
    <property type="entry name" value="PHD_UHRF1_2"/>
    <property type="match status" value="1"/>
</dbReference>
<feature type="domain" description="PHD-type" evidence="15">
    <location>
        <begin position="353"/>
        <end position="419"/>
    </location>
</feature>